<evidence type="ECO:0000256" key="1">
    <source>
        <dbReference type="SAM" id="SignalP"/>
    </source>
</evidence>
<proteinExistence type="predicted"/>
<keyword evidence="1" id="KW-0732">Signal</keyword>
<feature type="chain" id="PRO_5046294268" evidence="1">
    <location>
        <begin position="21"/>
        <end position="201"/>
    </location>
</feature>
<dbReference type="EnsemblMetazoa" id="XM_050657043.1">
    <property type="protein sequence ID" value="XP_050513000.1"/>
    <property type="gene ID" value="LOC126888678"/>
</dbReference>
<dbReference type="Proteomes" id="UP001652700">
    <property type="component" value="Unplaced"/>
</dbReference>
<dbReference type="GeneID" id="126888678"/>
<evidence type="ECO:0000313" key="3">
    <source>
        <dbReference type="Proteomes" id="UP001652700"/>
    </source>
</evidence>
<keyword evidence="3" id="KW-1185">Reference proteome</keyword>
<dbReference type="PANTHER" id="PTHR21398:SF4">
    <property type="entry name" value="AGAP002980-PA"/>
    <property type="match status" value="1"/>
</dbReference>
<evidence type="ECO:0000313" key="2">
    <source>
        <dbReference type="EnsemblMetazoa" id="XP_050513000.1"/>
    </source>
</evidence>
<dbReference type="SMART" id="SM00718">
    <property type="entry name" value="DM4_12"/>
    <property type="match status" value="1"/>
</dbReference>
<organism evidence="2 3">
    <name type="scientific">Diabrotica virgifera virgifera</name>
    <name type="common">western corn rootworm</name>
    <dbReference type="NCBI Taxonomy" id="50390"/>
    <lineage>
        <taxon>Eukaryota</taxon>
        <taxon>Metazoa</taxon>
        <taxon>Ecdysozoa</taxon>
        <taxon>Arthropoda</taxon>
        <taxon>Hexapoda</taxon>
        <taxon>Insecta</taxon>
        <taxon>Pterygota</taxon>
        <taxon>Neoptera</taxon>
        <taxon>Endopterygota</taxon>
        <taxon>Coleoptera</taxon>
        <taxon>Polyphaga</taxon>
        <taxon>Cucujiformia</taxon>
        <taxon>Chrysomeloidea</taxon>
        <taxon>Chrysomelidae</taxon>
        <taxon>Galerucinae</taxon>
        <taxon>Diabroticina</taxon>
        <taxon>Diabroticites</taxon>
        <taxon>Diabrotica</taxon>
    </lineage>
</organism>
<name>A0ABM5KS34_DIAVI</name>
<dbReference type="Pfam" id="PF07841">
    <property type="entry name" value="DM4_12"/>
    <property type="match status" value="1"/>
</dbReference>
<feature type="signal peptide" evidence="1">
    <location>
        <begin position="1"/>
        <end position="20"/>
    </location>
</feature>
<dbReference type="InterPro" id="IPR006631">
    <property type="entry name" value="DM4_12"/>
</dbReference>
<dbReference type="PANTHER" id="PTHR21398">
    <property type="entry name" value="AGAP007094-PA"/>
    <property type="match status" value="1"/>
</dbReference>
<dbReference type="RefSeq" id="XP_050513000.1">
    <property type="nucleotide sequence ID" value="XM_050657043.1"/>
</dbReference>
<sequence length="201" mass="23369">MNTNWMLILIIAFLSITVTGEHRLFKRYLLFPRYTQLQVSTGLSVPLVLPRRSINLSLVGQVNYQSPWNLTNFTPQTIAAREKNSFFYLGRRTVYKYIMQFLKSFGLEGEQCLLRSICEIHETPLHIKEDETLLEKLVHFIFTPSLDLNENSKRKGEINKSFTQKLLQAEKFGRNNSECADVYSDCSVSLTDLFTIKYNIL</sequence>
<reference evidence="2" key="1">
    <citation type="submission" date="2025-05" db="UniProtKB">
        <authorList>
            <consortium name="EnsemblMetazoa"/>
        </authorList>
    </citation>
    <scope>IDENTIFICATION</scope>
</reference>
<protein>
    <submittedName>
        <fullName evidence="2">Uncharacterized protein</fullName>
    </submittedName>
</protein>
<accession>A0ABM5KS34</accession>